<name>A0A834MYV2_VESGE</name>
<dbReference type="Proteomes" id="UP000617340">
    <property type="component" value="Unassembled WGS sequence"/>
</dbReference>
<dbReference type="EMBL" id="JACSDZ010000012">
    <property type="protein sequence ID" value="KAF7390167.1"/>
    <property type="molecule type" value="Genomic_DNA"/>
</dbReference>
<comment type="caution">
    <text evidence="1">The sequence shown here is derived from an EMBL/GenBank/DDBJ whole genome shotgun (WGS) entry which is preliminary data.</text>
</comment>
<organism evidence="1 2">
    <name type="scientific">Vespula germanica</name>
    <name type="common">German yellow jacket</name>
    <name type="synonym">Paravespula germanica</name>
    <dbReference type="NCBI Taxonomy" id="30212"/>
    <lineage>
        <taxon>Eukaryota</taxon>
        <taxon>Metazoa</taxon>
        <taxon>Ecdysozoa</taxon>
        <taxon>Arthropoda</taxon>
        <taxon>Hexapoda</taxon>
        <taxon>Insecta</taxon>
        <taxon>Pterygota</taxon>
        <taxon>Neoptera</taxon>
        <taxon>Endopterygota</taxon>
        <taxon>Hymenoptera</taxon>
        <taxon>Apocrita</taxon>
        <taxon>Aculeata</taxon>
        <taxon>Vespoidea</taxon>
        <taxon>Vespidae</taxon>
        <taxon>Vespinae</taxon>
        <taxon>Vespula</taxon>
    </lineage>
</organism>
<reference evidence="1" key="1">
    <citation type="journal article" date="2020" name="G3 (Bethesda)">
        <title>High-Quality Assemblies for Three Invasive Social Wasps from the &lt;i&gt;Vespula&lt;/i&gt; Genus.</title>
        <authorList>
            <person name="Harrop T.W.R."/>
            <person name="Guhlin J."/>
            <person name="McLaughlin G.M."/>
            <person name="Permina E."/>
            <person name="Stockwell P."/>
            <person name="Gilligan J."/>
            <person name="Le Lec M.F."/>
            <person name="Gruber M.A.M."/>
            <person name="Quinn O."/>
            <person name="Lovegrove M."/>
            <person name="Duncan E.J."/>
            <person name="Remnant E.J."/>
            <person name="Van Eeckhoven J."/>
            <person name="Graham B."/>
            <person name="Knapp R.A."/>
            <person name="Langford K.W."/>
            <person name="Kronenberg Z."/>
            <person name="Press M.O."/>
            <person name="Eacker S.M."/>
            <person name="Wilson-Rankin E.E."/>
            <person name="Purcell J."/>
            <person name="Lester P.J."/>
            <person name="Dearden P.K."/>
        </authorList>
    </citation>
    <scope>NUCLEOTIDE SEQUENCE</scope>
    <source>
        <strain evidence="1">Linc-1</strain>
    </source>
</reference>
<dbReference type="AlphaFoldDB" id="A0A834MYV2"/>
<protein>
    <submittedName>
        <fullName evidence="1">Uncharacterized protein</fullName>
    </submittedName>
</protein>
<evidence type="ECO:0000313" key="1">
    <source>
        <dbReference type="EMBL" id="KAF7390167.1"/>
    </source>
</evidence>
<sequence length="129" mass="14703">MKIPPGLRVAVFANENRLYGERKHQPSNGCLALVSPTKFLAQADAKKNVHKSVPASEEALLAKRTDKFMKERRAILKGDRCYMVVVMKKEEEEGERMKRVSSRFHHLVSIPSKENESTKGYEGIRDYSP</sequence>
<proteinExistence type="predicted"/>
<evidence type="ECO:0000313" key="2">
    <source>
        <dbReference type="Proteomes" id="UP000617340"/>
    </source>
</evidence>
<keyword evidence="2" id="KW-1185">Reference proteome</keyword>
<accession>A0A834MYV2</accession>
<gene>
    <name evidence="1" type="ORF">HZH68_012024</name>
</gene>